<name>A0ABQ4NRV9_9RHOB</name>
<comment type="subcellular location">
    <subcellularLocation>
        <location evidence="1">Secreted</location>
    </subcellularLocation>
</comment>
<dbReference type="PROSITE" id="PS00330">
    <property type="entry name" value="HEMOLYSIN_CALCIUM"/>
    <property type="match status" value="3"/>
</dbReference>
<dbReference type="PANTHER" id="PTHR38340:SF1">
    <property type="entry name" value="S-LAYER PROTEIN"/>
    <property type="match status" value="1"/>
</dbReference>
<dbReference type="SUPFAM" id="SSF51120">
    <property type="entry name" value="beta-Roll"/>
    <property type="match status" value="3"/>
</dbReference>
<dbReference type="SUPFAM" id="SSF51445">
    <property type="entry name" value="(Trans)glycosidases"/>
    <property type="match status" value="1"/>
</dbReference>
<comment type="caution">
    <text evidence="4">The sequence shown here is derived from an EMBL/GenBank/DDBJ whole genome shotgun (WGS) entry which is preliminary data.</text>
</comment>
<reference evidence="4 5" key="1">
    <citation type="submission" date="2021-05" db="EMBL/GenBank/DDBJ databases">
        <title>Bacteria Genome sequencing.</title>
        <authorList>
            <person name="Takabe Y."/>
            <person name="Nakajima Y."/>
            <person name="Suzuki S."/>
            <person name="Shiozaki T."/>
        </authorList>
    </citation>
    <scope>NUCLEOTIDE SEQUENCE [LARGE SCALE GENOMIC DNA]</scope>
    <source>
        <strain evidence="4 5">AI_62</strain>
    </source>
</reference>
<evidence type="ECO:0000256" key="3">
    <source>
        <dbReference type="SAM" id="MobiDB-lite"/>
    </source>
</evidence>
<feature type="region of interest" description="Disordered" evidence="3">
    <location>
        <begin position="540"/>
        <end position="572"/>
    </location>
</feature>
<keyword evidence="5" id="KW-1185">Reference proteome</keyword>
<dbReference type="PANTHER" id="PTHR38340">
    <property type="entry name" value="S-LAYER PROTEIN"/>
    <property type="match status" value="1"/>
</dbReference>
<protein>
    <recommendedName>
        <fullName evidence="6">Hemolysin-type calcium-binding repeat-containing protein</fullName>
    </recommendedName>
</protein>
<dbReference type="InterPro" id="IPR011049">
    <property type="entry name" value="Serralysin-like_metalloprot_C"/>
</dbReference>
<organism evidence="4 5">
    <name type="scientific">Jannaschia pagri</name>
    <dbReference type="NCBI Taxonomy" id="2829797"/>
    <lineage>
        <taxon>Bacteria</taxon>
        <taxon>Pseudomonadati</taxon>
        <taxon>Pseudomonadota</taxon>
        <taxon>Alphaproteobacteria</taxon>
        <taxon>Rhodobacterales</taxon>
        <taxon>Roseobacteraceae</taxon>
        <taxon>Jannaschia</taxon>
    </lineage>
</organism>
<evidence type="ECO:0000256" key="2">
    <source>
        <dbReference type="ARBA" id="ARBA00022525"/>
    </source>
</evidence>
<evidence type="ECO:0008006" key="6">
    <source>
        <dbReference type="Google" id="ProtNLM"/>
    </source>
</evidence>
<dbReference type="InterPro" id="IPR017853">
    <property type="entry name" value="GH"/>
</dbReference>
<gene>
    <name evidence="4" type="ORF">JANAI62_37700</name>
</gene>
<dbReference type="InterPro" id="IPR050557">
    <property type="entry name" value="RTX_toxin/Mannuronan_C5-epim"/>
</dbReference>
<dbReference type="InterPro" id="IPR001343">
    <property type="entry name" value="Hemolysn_Ca-bd"/>
</dbReference>
<dbReference type="EMBL" id="BPFH01000012">
    <property type="protein sequence ID" value="GIT97147.1"/>
    <property type="molecule type" value="Genomic_DNA"/>
</dbReference>
<dbReference type="PRINTS" id="PR00313">
    <property type="entry name" value="CABNDNGRPT"/>
</dbReference>
<dbReference type="Proteomes" id="UP000786693">
    <property type="component" value="Unassembled WGS sequence"/>
</dbReference>
<dbReference type="Gene3D" id="3.20.20.80">
    <property type="entry name" value="Glycosidases"/>
    <property type="match status" value="1"/>
</dbReference>
<dbReference type="RefSeq" id="WP_305067761.1">
    <property type="nucleotide sequence ID" value="NZ_BPFH01000012.1"/>
</dbReference>
<dbReference type="Gene3D" id="2.150.10.10">
    <property type="entry name" value="Serralysin-like metalloprotease, C-terminal"/>
    <property type="match status" value="3"/>
</dbReference>
<dbReference type="InterPro" id="IPR018511">
    <property type="entry name" value="Hemolysin-typ_Ca-bd_CS"/>
</dbReference>
<dbReference type="Pfam" id="PF00353">
    <property type="entry name" value="HemolysinCabind"/>
    <property type="match status" value="3"/>
</dbReference>
<evidence type="ECO:0000313" key="5">
    <source>
        <dbReference type="Proteomes" id="UP000786693"/>
    </source>
</evidence>
<sequence>MESAYQVKSANLDDSKVITTSLFGANYVTTYDFEFSNNSAALNELAKLGIANFRFPGGSVTESIFADTSFLTGNWEATEGLDENGNTRTLTPIAEMLDVAADQGASVQLVVPTRVAFSQSAGQALFNGTYGERQELATGYLENVERYINHALAEATDRGVSISRLEIGNEFWGSGRMTAAEYGWLAAKLTDFLTSRYPGLDIAIQVAASANRFSPLADRAVLLEPTDGEDYIVHTVRNLEAVRQPGWHDATIPGSGNAATQTQTIAEAISQGARYAHEVDGIVGHVYFDAGFEGIDSQRHFSLGVVPEIFIDAFQVDSIDYFVTEWSPRNPLSSNSSDNLGNANGIHYAHSVVEAFYELAEYGIDSANFWPLTFGSPNQKQRTLIDTVDNDLTFGGAAMSWLSQTMVGLAPLDDFEVQGSIDIHTFGNEERYSIIVSERSGSDLGEGTHQVRLDVSELGQGMQLFVSVTSLYTNASSLFDDDGDVIFTHHDGFMTSDAYVDIGLSAYEMAKIDIYTVTSGRDDIQGTSADDMIHGAGGNDHLHGDAGDDQINGGEGNDALHGEDGNDTIAGGSGNDRLVGAAGDDWISAGAGNDRLEGGHGNDWLLGEDGNDIIFSGPGIDFLSGGSGDDTFIIDARVKAEIGWVAYNIGSSSQIGTGQYLPLDSYRIYEGVIDGGLGYDVLRLGNNSSALFLDNTLSAVPGGVSANSVRLTDIEEINGEGGDDIIDLTSAQFGPIGGTLKIDGGEGNDVIWGTHGDEYILGGAGDDQIFSGSGNDTVSGGRGADTFEFTASSRAVTVLDFNVSEGDRLLFYNVGGFQFAAESLSLEGEVLSLDLIDREGQKLDVLQVQLEGFADLPEPHFDDFVDFIG</sequence>
<evidence type="ECO:0000256" key="1">
    <source>
        <dbReference type="ARBA" id="ARBA00004613"/>
    </source>
</evidence>
<evidence type="ECO:0000313" key="4">
    <source>
        <dbReference type="EMBL" id="GIT97147.1"/>
    </source>
</evidence>
<accession>A0ABQ4NRV9</accession>
<proteinExistence type="predicted"/>
<keyword evidence="2" id="KW-0964">Secreted</keyword>